<dbReference type="InterPro" id="IPR014833">
    <property type="entry name" value="TnsA_N"/>
</dbReference>
<accession>A0A3D9H8N2</accession>
<dbReference type="Proteomes" id="UP000256845">
    <property type="component" value="Unassembled WGS sequence"/>
</dbReference>
<keyword evidence="2" id="KW-0255">Endonuclease</keyword>
<dbReference type="GO" id="GO:0004519">
    <property type="term" value="F:endonuclease activity"/>
    <property type="evidence" value="ECO:0007669"/>
    <property type="project" value="UniProtKB-KW"/>
</dbReference>
<dbReference type="InterPro" id="IPR011856">
    <property type="entry name" value="tRNA_endonuc-like_dom_sf"/>
</dbReference>
<feature type="domain" description="TnsA endonuclease N-terminal" evidence="1">
    <location>
        <begin position="46"/>
        <end position="121"/>
    </location>
</feature>
<comment type="caution">
    <text evidence="2">The sequence shown here is derived from an EMBL/GenBank/DDBJ whole genome shotgun (WGS) entry which is preliminary data.</text>
</comment>
<evidence type="ECO:0000313" key="2">
    <source>
        <dbReference type="EMBL" id="RED45853.1"/>
    </source>
</evidence>
<protein>
    <submittedName>
        <fullName evidence="2">TnsA endonuclease-like protein</fullName>
    </submittedName>
</protein>
<evidence type="ECO:0000313" key="3">
    <source>
        <dbReference type="Proteomes" id="UP000256845"/>
    </source>
</evidence>
<dbReference type="GO" id="GO:0003676">
    <property type="term" value="F:nucleic acid binding"/>
    <property type="evidence" value="ECO:0007669"/>
    <property type="project" value="InterPro"/>
</dbReference>
<keyword evidence="2" id="KW-0378">Hydrolase</keyword>
<organism evidence="2 3">
    <name type="scientific">Aestuariispira insulae</name>
    <dbReference type="NCBI Taxonomy" id="1461337"/>
    <lineage>
        <taxon>Bacteria</taxon>
        <taxon>Pseudomonadati</taxon>
        <taxon>Pseudomonadota</taxon>
        <taxon>Alphaproteobacteria</taxon>
        <taxon>Rhodospirillales</taxon>
        <taxon>Kiloniellaceae</taxon>
        <taxon>Aestuariispira</taxon>
    </lineage>
</organism>
<dbReference type="Pfam" id="PF08722">
    <property type="entry name" value="Tn7_TnsA-like_N"/>
    <property type="match status" value="1"/>
</dbReference>
<reference evidence="2 3" key="1">
    <citation type="submission" date="2018-07" db="EMBL/GenBank/DDBJ databases">
        <title>Genomic Encyclopedia of Type Strains, Phase III (KMG-III): the genomes of soil and plant-associated and newly described type strains.</title>
        <authorList>
            <person name="Whitman W."/>
        </authorList>
    </citation>
    <scope>NUCLEOTIDE SEQUENCE [LARGE SCALE GENOMIC DNA]</scope>
    <source>
        <strain evidence="2 3">CECT 8488</strain>
    </source>
</reference>
<sequence>MQQAFRSPVSRSCGRVVGYWSSRKSHKLIQWESQLERDCLIRLDADPKVRLIYEQPFPLRYQFDGRQREHIPDFLVYLSNGRKVVEVKPKVNLEIDGEQERFEAIKNEFKAQGLDYEVLTEVEIRKEPEFSNAKLVSRFRYHHLPSSAEVLLRKIGSQHRQLEAGEIEFLSGNEIRKPTLLTAHSLGLLELDLGREFSAKTIVSFLSQGEEK</sequence>
<evidence type="ECO:0000259" key="1">
    <source>
        <dbReference type="Pfam" id="PF08722"/>
    </source>
</evidence>
<gene>
    <name evidence="2" type="ORF">DFP90_111101</name>
</gene>
<name>A0A3D9H8N2_9PROT</name>
<dbReference type="AlphaFoldDB" id="A0A3D9H8N2"/>
<dbReference type="Gene3D" id="3.40.1350.10">
    <property type="match status" value="1"/>
</dbReference>
<keyword evidence="2" id="KW-0540">Nuclease</keyword>
<proteinExistence type="predicted"/>
<keyword evidence="3" id="KW-1185">Reference proteome</keyword>
<dbReference type="EMBL" id="QRDW01000011">
    <property type="protein sequence ID" value="RED45853.1"/>
    <property type="molecule type" value="Genomic_DNA"/>
</dbReference>